<dbReference type="AlphaFoldDB" id="Q6II13"/>
<gene>
    <name evidence="1" type="ORF">HDC20081</name>
</gene>
<name>Q6II13_DROME</name>
<evidence type="ECO:0000313" key="1">
    <source>
        <dbReference type="EMBL" id="DAA03453.1"/>
    </source>
</evidence>
<protein>
    <submittedName>
        <fullName evidence="1">HDC20081</fullName>
    </submittedName>
</protein>
<sequence>MLWADSGRTVGGVQVRWNLCQTLELMIIPPLAAPNTQNLMESKMGQLTGRNLGGTTADWPVIECPKMRMEIVTSGILAGIMRGRMPKIKSFSGEILQVPLKLGLTIIIGGKSTPQIICPRKLLPLATACWFVCLYATLEDEGRECPSAHSWHSQLMPRTMAERRLISIVNMGHLKVLRPFSLLFRQRRVAHLAHLAVCNMMHASHAAQDKNELA</sequence>
<proteinExistence type="predicted"/>
<organism evidence="1">
    <name type="scientific">Drosophila melanogaster</name>
    <name type="common">Fruit fly</name>
    <dbReference type="NCBI Taxonomy" id="7227"/>
    <lineage>
        <taxon>Eukaryota</taxon>
        <taxon>Metazoa</taxon>
        <taxon>Ecdysozoa</taxon>
        <taxon>Arthropoda</taxon>
        <taxon>Hexapoda</taxon>
        <taxon>Insecta</taxon>
        <taxon>Pterygota</taxon>
        <taxon>Neoptera</taxon>
        <taxon>Endopterygota</taxon>
        <taxon>Diptera</taxon>
        <taxon>Brachycera</taxon>
        <taxon>Muscomorpha</taxon>
        <taxon>Ephydroidea</taxon>
        <taxon>Drosophilidae</taxon>
        <taxon>Drosophila</taxon>
        <taxon>Sophophora</taxon>
    </lineage>
</organism>
<accession>Q6II13</accession>
<reference evidence="1" key="1">
    <citation type="journal article" date="2003" name="Genome Biol.">
        <title>An integrated gene annotation and transcriptional profiling approach towards the full gene content of the Drosophila genome.</title>
        <authorList>
            <person name="Hild M."/>
            <person name="Beckmann B."/>
            <person name="Haas S.A."/>
            <person name="Koch B."/>
            <person name="Solovyev V."/>
            <person name="Busold C."/>
            <person name="Fellenberg K."/>
            <person name="Boutros M."/>
            <person name="Vingron M."/>
            <person name="Sauer F."/>
            <person name="Hoheisel J.D."/>
            <person name="Paro R."/>
        </authorList>
    </citation>
    <scope>NUCLEOTIDE SEQUENCE</scope>
</reference>
<dbReference type="EMBL" id="BK003253">
    <property type="protein sequence ID" value="DAA03453.1"/>
    <property type="molecule type" value="Genomic_DNA"/>
</dbReference>